<keyword evidence="2" id="KW-1185">Reference proteome</keyword>
<proteinExistence type="predicted"/>
<dbReference type="Proteomes" id="UP000297703">
    <property type="component" value="Unassembled WGS sequence"/>
</dbReference>
<comment type="caution">
    <text evidence="1">The sequence shown here is derived from an EMBL/GenBank/DDBJ whole genome shotgun (WGS) entry which is preliminary data.</text>
</comment>
<accession>A0A4D9EW82</accession>
<reference evidence="1 2" key="2">
    <citation type="submission" date="2019-04" db="EMBL/GenBank/DDBJ databases">
        <title>The genome sequence of big-headed turtle.</title>
        <authorList>
            <person name="Gong S."/>
        </authorList>
    </citation>
    <scope>NUCLEOTIDE SEQUENCE [LARGE SCALE GENOMIC DNA]</scope>
    <source>
        <strain evidence="1">DO16091913</strain>
        <tissue evidence="1">Muscle</tissue>
    </source>
</reference>
<evidence type="ECO:0000313" key="1">
    <source>
        <dbReference type="EMBL" id="TFK12573.1"/>
    </source>
</evidence>
<organism evidence="1 2">
    <name type="scientific">Platysternon megacephalum</name>
    <name type="common">big-headed turtle</name>
    <dbReference type="NCBI Taxonomy" id="55544"/>
    <lineage>
        <taxon>Eukaryota</taxon>
        <taxon>Metazoa</taxon>
        <taxon>Chordata</taxon>
        <taxon>Craniata</taxon>
        <taxon>Vertebrata</taxon>
        <taxon>Euteleostomi</taxon>
        <taxon>Archelosauria</taxon>
        <taxon>Testudinata</taxon>
        <taxon>Testudines</taxon>
        <taxon>Cryptodira</taxon>
        <taxon>Durocryptodira</taxon>
        <taxon>Testudinoidea</taxon>
        <taxon>Platysternidae</taxon>
        <taxon>Platysternon</taxon>
    </lineage>
</organism>
<dbReference type="EMBL" id="QXTE01000021">
    <property type="protein sequence ID" value="TFK12573.1"/>
    <property type="molecule type" value="Genomic_DNA"/>
</dbReference>
<reference evidence="1 2" key="1">
    <citation type="submission" date="2019-04" db="EMBL/GenBank/DDBJ databases">
        <title>Draft genome of the big-headed turtle Platysternon megacephalum.</title>
        <authorList>
            <person name="Gong S."/>
        </authorList>
    </citation>
    <scope>NUCLEOTIDE SEQUENCE [LARGE SCALE GENOMIC DNA]</scope>
    <source>
        <strain evidence="1">DO16091913</strain>
        <tissue evidence="1">Muscle</tissue>
    </source>
</reference>
<name>A0A4D9EW82_9SAUR</name>
<evidence type="ECO:0000313" key="2">
    <source>
        <dbReference type="Proteomes" id="UP000297703"/>
    </source>
</evidence>
<protein>
    <submittedName>
        <fullName evidence="1">DNA repair protein complementing XP-C cells</fullName>
    </submittedName>
</protein>
<dbReference type="AlphaFoldDB" id="A0A4D9EW82"/>
<gene>
    <name evidence="1" type="ORF">DR999_PMT04146</name>
</gene>
<sequence>MEGGGEDAPALPGLTSPGPGCISPAVVVLVSAGMQKARQLGLMRSRLQGVARGTGAGLTAERVQLLQQSVQLHPLRPAANVAPALLISGSPDEGGHLASEAGGAVWTPGCVRCVSSPATRGDAMGSLVAAIQLWELSPEVTRWLRGSDQGRMSPSHESKQPST</sequence>